<dbReference type="CDD" id="cd02233">
    <property type="entry name" value="cupin_HNL-like"/>
    <property type="match status" value="1"/>
</dbReference>
<dbReference type="PANTHER" id="PTHR43698">
    <property type="entry name" value="RIBD C-TERMINAL DOMAIN CONTAINING PROTEIN"/>
    <property type="match status" value="1"/>
</dbReference>
<evidence type="ECO:0000313" key="3">
    <source>
        <dbReference type="Proteomes" id="UP000037288"/>
    </source>
</evidence>
<dbReference type="Gene3D" id="2.60.120.10">
    <property type="entry name" value="Jelly Rolls"/>
    <property type="match status" value="1"/>
</dbReference>
<dbReference type="STRING" id="1678637.AC230_18140"/>
<keyword evidence="3" id="KW-1185">Reference proteome</keyword>
<dbReference type="Proteomes" id="UP000037288">
    <property type="component" value="Unassembled WGS sequence"/>
</dbReference>
<dbReference type="InterPro" id="IPR014710">
    <property type="entry name" value="RmlC-like_jellyroll"/>
</dbReference>
<feature type="region of interest" description="Disordered" evidence="1">
    <location>
        <begin position="103"/>
        <end position="127"/>
    </location>
</feature>
<sequence>MRAPAPAEWVTGAVSVVRLAAPGAPSRLRVDSVRFAPRARTVWHRHPLGQVLHVTEGVALVGRAGRPVETVPAGATVVIGADEWHWHGAGPDVPMTHLAVQEAAADERGAPVPDAEYASATDQLREH</sequence>
<comment type="caution">
    <text evidence="2">The sequence shown here is derived from an EMBL/GenBank/DDBJ whole genome shotgun (WGS) entry which is preliminary data.</text>
</comment>
<proteinExistence type="predicted"/>
<gene>
    <name evidence="2" type="ORF">AC230_18140</name>
</gene>
<dbReference type="OrthoDB" id="9802489at2"/>
<evidence type="ECO:0000313" key="2">
    <source>
        <dbReference type="EMBL" id="KNB51064.1"/>
    </source>
</evidence>
<dbReference type="PANTHER" id="PTHR43698:SF1">
    <property type="entry name" value="BLL4564 PROTEIN"/>
    <property type="match status" value="1"/>
</dbReference>
<protein>
    <submittedName>
        <fullName evidence="2">Uncharacterized protein</fullName>
    </submittedName>
</protein>
<dbReference type="AlphaFoldDB" id="A0A0K9XCC8"/>
<dbReference type="RefSeq" id="WP_049717315.1">
    <property type="nucleotide sequence ID" value="NZ_LFXA01000011.1"/>
</dbReference>
<evidence type="ECO:0000256" key="1">
    <source>
        <dbReference type="SAM" id="MobiDB-lite"/>
    </source>
</evidence>
<accession>A0A0K9XCC8</accession>
<organism evidence="2 3">
    <name type="scientific">Streptomyces caatingaensis</name>
    <dbReference type="NCBI Taxonomy" id="1678637"/>
    <lineage>
        <taxon>Bacteria</taxon>
        <taxon>Bacillati</taxon>
        <taxon>Actinomycetota</taxon>
        <taxon>Actinomycetes</taxon>
        <taxon>Kitasatosporales</taxon>
        <taxon>Streptomycetaceae</taxon>
        <taxon>Streptomyces</taxon>
    </lineage>
</organism>
<dbReference type="InterPro" id="IPR011051">
    <property type="entry name" value="RmlC_Cupin_sf"/>
</dbReference>
<dbReference type="InterPro" id="IPR047263">
    <property type="entry name" value="HNL-like_cupin"/>
</dbReference>
<name>A0A0K9XCC8_9ACTN</name>
<reference evidence="3" key="1">
    <citation type="submission" date="2015-07" db="EMBL/GenBank/DDBJ databases">
        <title>Draft genome sequence of Streptomyces sp. CMAA 1322, a bacterium isolated from Caatinga biome, from dry forest semiarid of Brazil.</title>
        <authorList>
            <person name="Santos S.N."/>
            <person name="Gacesa R."/>
            <person name="Taketani R.G."/>
            <person name="Long P.F."/>
            <person name="Melo I.S."/>
        </authorList>
    </citation>
    <scope>NUCLEOTIDE SEQUENCE [LARGE SCALE GENOMIC DNA]</scope>
    <source>
        <strain evidence="3">CMAA 1322</strain>
    </source>
</reference>
<dbReference type="SUPFAM" id="SSF51182">
    <property type="entry name" value="RmlC-like cupins"/>
    <property type="match status" value="1"/>
</dbReference>
<dbReference type="EMBL" id="LFXA01000011">
    <property type="protein sequence ID" value="KNB51064.1"/>
    <property type="molecule type" value="Genomic_DNA"/>
</dbReference>
<dbReference type="PATRIC" id="fig|1678637.3.peg.3908"/>